<dbReference type="Pfam" id="PF13997">
    <property type="entry name" value="YqjK"/>
    <property type="match status" value="1"/>
</dbReference>
<sequence>MNQELIDLAVERGRLLERISMQRQLLEQQLQPVGDTLHSVDRALAAVRKGRDYLGQHPEVVTAAVAILVVLKPSRLWRWTKRGFLAWRTWRMLRRELFALGLSPRP</sequence>
<organism evidence="1">
    <name type="scientific">Accumulibacter regalis</name>
    <dbReference type="NCBI Taxonomy" id="522306"/>
    <lineage>
        <taxon>Bacteria</taxon>
        <taxon>Pseudomonadati</taxon>
        <taxon>Pseudomonadota</taxon>
        <taxon>Betaproteobacteria</taxon>
        <taxon>Candidatus Accumulibacter</taxon>
    </lineage>
</organism>
<dbReference type="AlphaFoldDB" id="C7RMK2"/>
<evidence type="ECO:0000313" key="1">
    <source>
        <dbReference type="EMBL" id="ACV34029.1"/>
    </source>
</evidence>
<dbReference type="EMBL" id="CP001715">
    <property type="protein sequence ID" value="ACV34029.1"/>
    <property type="molecule type" value="Genomic_DNA"/>
</dbReference>
<dbReference type="STRING" id="522306.CAP2UW1_0683"/>
<protein>
    <recommendedName>
        <fullName evidence="2">YqjK-like protein</fullName>
    </recommendedName>
</protein>
<name>C7RMK2_ACCRE</name>
<dbReference type="HOGENOM" id="CLU_179059_0_0_4"/>
<gene>
    <name evidence="1" type="ordered locus">CAP2UW1_0683</name>
</gene>
<accession>C7RMK2</accession>
<evidence type="ECO:0008006" key="2">
    <source>
        <dbReference type="Google" id="ProtNLM"/>
    </source>
</evidence>
<proteinExistence type="predicted"/>
<reference evidence="1" key="1">
    <citation type="submission" date="2009-08" db="EMBL/GenBank/DDBJ databases">
        <authorList>
            <consortium name="US DOE Joint Genome Institute"/>
            <person name="Lucas S."/>
            <person name="Copeland A."/>
            <person name="Lapidus A."/>
            <person name="Glavina del Rio T."/>
            <person name="Dalin E."/>
            <person name="Tice H."/>
            <person name="Bruce D."/>
            <person name="Barry K."/>
            <person name="Pitluck S."/>
            <person name="Lowry S."/>
            <person name="Larimer F."/>
            <person name="Land M."/>
            <person name="Hauser L."/>
            <person name="Kyrpides N."/>
            <person name="Ivanova N."/>
            <person name="McMahon K.D."/>
            <person name="Hugenholtz P."/>
        </authorList>
    </citation>
    <scope>NUCLEOTIDE SEQUENCE</scope>
    <source>
        <strain evidence="1">UW-1</strain>
    </source>
</reference>
<reference evidence="1" key="2">
    <citation type="submission" date="2009-09" db="EMBL/GenBank/DDBJ databases">
        <title>Complete sequence of chromosome of Candidatus Accumulibacter phosphatis clade IIA str. UW-1.</title>
        <authorList>
            <consortium name="US DOE Joint Genome Institute"/>
            <person name="Martin H.G."/>
            <person name="Ivanova N."/>
            <person name="Kunin V."/>
            <person name="Warnecke F."/>
            <person name="Barry K."/>
            <person name="He S."/>
            <person name="Salamov A."/>
            <person name="Szeto E."/>
            <person name="Dalin E."/>
            <person name="Pangilinan J.L."/>
            <person name="Lapidus A."/>
            <person name="Lowry S."/>
            <person name="Kyrpides N.C."/>
            <person name="McMahon K.D."/>
            <person name="Hugenholtz P."/>
        </authorList>
    </citation>
    <scope>NUCLEOTIDE SEQUENCE [LARGE SCALE GENOMIC DNA]</scope>
    <source>
        <strain evidence="1">UW-1</strain>
    </source>
</reference>
<dbReference type="OrthoDB" id="8900444at2"/>
<dbReference type="KEGG" id="app:CAP2UW1_0683"/>
<dbReference type="InterPro" id="IPR025612">
    <property type="entry name" value="YqjK"/>
</dbReference>